<dbReference type="Proteomes" id="UP000604737">
    <property type="component" value="Unassembled WGS sequence"/>
</dbReference>
<keyword evidence="2" id="KW-1185">Reference proteome</keyword>
<comment type="caution">
    <text evidence="1">The sequence shown here is derived from an EMBL/GenBank/DDBJ whole genome shotgun (WGS) entry which is preliminary data.</text>
</comment>
<proteinExistence type="predicted"/>
<dbReference type="Pfam" id="PF10618">
    <property type="entry name" value="Tail_tube"/>
    <property type="match status" value="1"/>
</dbReference>
<evidence type="ECO:0000313" key="2">
    <source>
        <dbReference type="Proteomes" id="UP000604737"/>
    </source>
</evidence>
<dbReference type="InterPro" id="IPR019596">
    <property type="entry name" value="Phage_Mu_GpM_tail_tub"/>
</dbReference>
<evidence type="ECO:0000313" key="1">
    <source>
        <dbReference type="EMBL" id="GHD60391.1"/>
    </source>
</evidence>
<name>A0ABQ3GXZ4_9NEIS</name>
<gene>
    <name evidence="1" type="ORF">GCM10007350_13350</name>
</gene>
<dbReference type="EMBL" id="BMYO01000003">
    <property type="protein sequence ID" value="GHD60391.1"/>
    <property type="molecule type" value="Genomic_DNA"/>
</dbReference>
<accession>A0ABQ3GXZ4</accession>
<organism evidence="1 2">
    <name type="scientific">Jeongeupia chitinilytica</name>
    <dbReference type="NCBI Taxonomy" id="1041641"/>
    <lineage>
        <taxon>Bacteria</taxon>
        <taxon>Pseudomonadati</taxon>
        <taxon>Pseudomonadota</taxon>
        <taxon>Betaproteobacteria</taxon>
        <taxon>Neisseriales</taxon>
        <taxon>Chitinibacteraceae</taxon>
        <taxon>Jeongeupia</taxon>
    </lineage>
</organism>
<reference evidence="2" key="1">
    <citation type="journal article" date="2019" name="Int. J. Syst. Evol. Microbiol.">
        <title>The Global Catalogue of Microorganisms (GCM) 10K type strain sequencing project: providing services to taxonomists for standard genome sequencing and annotation.</title>
        <authorList>
            <consortium name="The Broad Institute Genomics Platform"/>
            <consortium name="The Broad Institute Genome Sequencing Center for Infectious Disease"/>
            <person name="Wu L."/>
            <person name="Ma J."/>
        </authorList>
    </citation>
    <scope>NUCLEOTIDE SEQUENCE [LARGE SCALE GENOMIC DNA]</scope>
    <source>
        <strain evidence="2">KCTC 23701</strain>
    </source>
</reference>
<sequence>MSMATQNRRAGTIYFKVDGYQYDAKGDFTYNLGNPKREGIIGADGIHGFKETPQLPYIEGKLTDKADLDLDRLTLLDDVTVTLELANGKVITGANMWYAADGNGSTGEAELDVRFEGKTKLEEI</sequence>
<protein>
    <submittedName>
        <fullName evidence="1">Tail protein</fullName>
    </submittedName>
</protein>